<accession>A0A1N7P783</accession>
<reference evidence="3" key="1">
    <citation type="submission" date="2017-01" db="EMBL/GenBank/DDBJ databases">
        <authorList>
            <person name="Varghese N."/>
            <person name="Submissions S."/>
        </authorList>
    </citation>
    <scope>NUCLEOTIDE SEQUENCE [LARGE SCALE GENOMIC DNA]</scope>
    <source>
        <strain evidence="3">DSM 45196</strain>
    </source>
</reference>
<evidence type="ECO:0000313" key="2">
    <source>
        <dbReference type="EMBL" id="SIT06397.1"/>
    </source>
</evidence>
<protein>
    <submittedName>
        <fullName evidence="2">Protein N-acetyltransferase, RimJ/RimL family</fullName>
    </submittedName>
</protein>
<evidence type="ECO:0000259" key="1">
    <source>
        <dbReference type="PROSITE" id="PS51186"/>
    </source>
</evidence>
<dbReference type="EMBL" id="FTOD01000011">
    <property type="protein sequence ID" value="SIT06397.1"/>
    <property type="molecule type" value="Genomic_DNA"/>
</dbReference>
<dbReference type="Proteomes" id="UP000186795">
    <property type="component" value="Unassembled WGS sequence"/>
</dbReference>
<dbReference type="SUPFAM" id="SSF55729">
    <property type="entry name" value="Acyl-CoA N-acyltransferases (Nat)"/>
    <property type="match status" value="1"/>
</dbReference>
<dbReference type="CDD" id="cd04301">
    <property type="entry name" value="NAT_SF"/>
    <property type="match status" value="1"/>
</dbReference>
<dbReference type="InterPro" id="IPR000182">
    <property type="entry name" value="GNAT_dom"/>
</dbReference>
<dbReference type="Pfam" id="PF13302">
    <property type="entry name" value="Acetyltransf_3"/>
    <property type="match status" value="1"/>
</dbReference>
<dbReference type="GO" id="GO:0016747">
    <property type="term" value="F:acyltransferase activity, transferring groups other than amino-acyl groups"/>
    <property type="evidence" value="ECO:0007669"/>
    <property type="project" value="InterPro"/>
</dbReference>
<keyword evidence="3" id="KW-1185">Reference proteome</keyword>
<sequence>MYSPIPIRRSSSTEADNAKSYVIEEKDSDQPIGITALTNIDVENRNAECIIDLGDKNTWGKGLGREAFQLLLDYAFLEMNLHKVYLRVFSFNERAIRLYQKLGFQTEGELKEQIYRNGSWHHVLYMGLLKRDYVDRPSWSVRCN</sequence>
<dbReference type="AlphaFoldDB" id="A0A1N7P783"/>
<name>A0A1N7P783_9BACL</name>
<feature type="domain" description="N-acetyltransferase" evidence="1">
    <location>
        <begin position="1"/>
        <end position="131"/>
    </location>
</feature>
<gene>
    <name evidence="2" type="ORF">SAMN05421790_111113</name>
</gene>
<proteinExistence type="predicted"/>
<dbReference type="PANTHER" id="PTHR43415">
    <property type="entry name" value="SPERMIDINE N(1)-ACETYLTRANSFERASE"/>
    <property type="match status" value="1"/>
</dbReference>
<dbReference type="PANTHER" id="PTHR43415:SF3">
    <property type="entry name" value="GNAT-FAMILY ACETYLTRANSFERASE"/>
    <property type="match status" value="1"/>
</dbReference>
<organism evidence="2 3">
    <name type="scientific">Kroppenstedtia eburnea</name>
    <dbReference type="NCBI Taxonomy" id="714067"/>
    <lineage>
        <taxon>Bacteria</taxon>
        <taxon>Bacillati</taxon>
        <taxon>Bacillota</taxon>
        <taxon>Bacilli</taxon>
        <taxon>Bacillales</taxon>
        <taxon>Thermoactinomycetaceae</taxon>
        <taxon>Kroppenstedtia</taxon>
    </lineage>
</organism>
<dbReference type="InterPro" id="IPR016181">
    <property type="entry name" value="Acyl_CoA_acyltransferase"/>
</dbReference>
<keyword evidence="2" id="KW-0808">Transferase</keyword>
<dbReference type="Gene3D" id="3.40.630.30">
    <property type="match status" value="1"/>
</dbReference>
<evidence type="ECO:0000313" key="3">
    <source>
        <dbReference type="Proteomes" id="UP000186795"/>
    </source>
</evidence>
<dbReference type="PROSITE" id="PS51186">
    <property type="entry name" value="GNAT"/>
    <property type="match status" value="1"/>
</dbReference>